<feature type="compositionally biased region" description="Low complexity" evidence="2">
    <location>
        <begin position="523"/>
        <end position="535"/>
    </location>
</feature>
<protein>
    <recommendedName>
        <fullName evidence="6">Transport and Golgi organization protein 1</fullName>
    </recommendedName>
</protein>
<feature type="coiled-coil region" evidence="1">
    <location>
        <begin position="754"/>
        <end position="817"/>
    </location>
</feature>
<evidence type="ECO:0000256" key="1">
    <source>
        <dbReference type="SAM" id="Coils"/>
    </source>
</evidence>
<feature type="chain" id="PRO_5032455584" description="Transport and Golgi organization protein 1" evidence="3">
    <location>
        <begin position="26"/>
        <end position="1377"/>
    </location>
</feature>
<feature type="compositionally biased region" description="Polar residues" evidence="2">
    <location>
        <begin position="298"/>
        <end position="341"/>
    </location>
</feature>
<feature type="compositionally biased region" description="Low complexity" evidence="2">
    <location>
        <begin position="152"/>
        <end position="163"/>
    </location>
</feature>
<feature type="compositionally biased region" description="Basic residues" evidence="2">
    <location>
        <begin position="1350"/>
        <end position="1363"/>
    </location>
</feature>
<feature type="compositionally biased region" description="Polar residues" evidence="2">
    <location>
        <begin position="263"/>
        <end position="291"/>
    </location>
</feature>
<dbReference type="OrthoDB" id="10045863at2759"/>
<evidence type="ECO:0000256" key="3">
    <source>
        <dbReference type="SAM" id="SignalP"/>
    </source>
</evidence>
<feature type="compositionally biased region" description="Polar residues" evidence="2">
    <location>
        <begin position="382"/>
        <end position="392"/>
    </location>
</feature>
<feature type="compositionally biased region" description="Basic and acidic residues" evidence="2">
    <location>
        <begin position="436"/>
        <end position="458"/>
    </location>
</feature>
<feature type="compositionally biased region" description="Low complexity" evidence="2">
    <location>
        <begin position="1364"/>
        <end position="1377"/>
    </location>
</feature>
<accession>A0A813R6N3</accession>
<feature type="compositionally biased region" description="Low complexity" evidence="2">
    <location>
        <begin position="249"/>
        <end position="259"/>
    </location>
</feature>
<sequence>MRLCKALVHYFLFLFLSLSVFQCYGHEHHTHVDSVTTKYSQPAANIDPINNNIETTNVHKHTDEDHHHDTIDARLRAKHSLRQSVHQHTDDDKHENEEDYINRLNSALEDNYKHEHQFQYAVPPVVDLVNNTQLENQTSEDIQKPLQTHNDTTSPSSTSTPTPLEQKQHTTDTLPPIDESKIIVNQKLDEILDSKVPLDQAIPSLQVDTNEQKSTDTRQENIVKEDVLFIHTETLSTTLSSLQHDDTSKSTSTTISPIPVQEPPTTDTVRNDTPSNDSQLETKSSTPTQLQAEEVKSETTPNVNVSDTVVRDNTPQSDSMGQQVSDKIGNVSSTDENTTPITPIKLNEEQQKPDEAVRSTIEQLQKTPQSDETEKKSDESSAAHTEQPTIVQSSTPPTPPPSPPSSTTRVLRSSTARLGAKLQNRQRHAHGHGHIHGHDHGHDHSHSHQEPSKAKQEPEVETVTTTEKTTTEATVSSTATPIAEQPVETSASKHNLEPSEELSPAVHTDNETKEQLKEASEAQTTNDTDTQTNDTVDIQPNDESQVDNVTDIQDHDQVLESLNVDDLPRQVHVHDSKIIYKELKEELLKTDQLSHDQELESNNTASSFLANEHSPHLPRTLDNEELSTTTAKTIEATTERTPIHTHIDSNVDDVNNSSMLKSNYTDTLLPIEHRQVCWRLPKPFESSVVLVENQALRFTNLLPEYIQAIFLGPTVDRERLMNTVWFGSICSICFFLSFIFLSVGAKRLKQSKDIKEVRARCQQLQQYNNQLELERATFEKQNQKLSDEIDEMKTLPIRDADEEIFDLRDKYERLYAEFERIGSDYNLALKDIDYKQSLIQKHDFDMQKQAETAAHLNNEILRQKQELEKERETIARLQSNDLSLERFETLQQTILDQKAEISQLKQAKLAQIDELEIVQKQAKQLDLDNNQLTIKMKQLKDLLQQQEETINRINSKAYNGNDDDEKEYNNSENGNADDDYDEEKTRGKISKTKSLEQTSDESQRELLSKIDDDVEKANQHLRDLHCEIDEKTRRIKELDLLLNQERDRCRELETKLKVVLELRERDAHLHIRQLGQTDAELRKARNDTERVRILQQQLQLKEQQLEDVRKVLNTEQTKFTEECSKLQHEIHEKWMEVKRLTRELDGAKKECESLRRQISKYGNSDRSSLEKTMHKPVPQHMNTSAGRASSDPETNGSSPPPPIPYQQGDNFRPIDNERNDSGAASPSEMFRMRPPLFGLPRPPFYPPPFLPPPPNPFMMGARFPMPIGAPHGMISPIPHLITNGSGGSDANSFEIVDSTNITPNSISYDTQLNGSAVSPPPDGMIFLWKYIGQNENNMLYILGEQQATTKVKKPKKSLKKKSKTSSATVAPAAKEDV</sequence>
<feature type="compositionally biased region" description="Low complexity" evidence="2">
    <location>
        <begin position="461"/>
        <end position="481"/>
    </location>
</feature>
<feature type="region of interest" description="Disordered" evidence="2">
    <location>
        <begin position="1350"/>
        <end position="1377"/>
    </location>
</feature>
<evidence type="ECO:0000256" key="2">
    <source>
        <dbReference type="SAM" id="MobiDB-lite"/>
    </source>
</evidence>
<name>A0A813R6N3_ADIRI</name>
<evidence type="ECO:0000313" key="5">
    <source>
        <dbReference type="Proteomes" id="UP000663852"/>
    </source>
</evidence>
<organism evidence="4 5">
    <name type="scientific">Adineta ricciae</name>
    <name type="common">Rotifer</name>
    <dbReference type="NCBI Taxonomy" id="249248"/>
    <lineage>
        <taxon>Eukaryota</taxon>
        <taxon>Metazoa</taxon>
        <taxon>Spiralia</taxon>
        <taxon>Gnathifera</taxon>
        <taxon>Rotifera</taxon>
        <taxon>Eurotatoria</taxon>
        <taxon>Bdelloidea</taxon>
        <taxon>Adinetida</taxon>
        <taxon>Adinetidae</taxon>
        <taxon>Adineta</taxon>
    </lineage>
</organism>
<proteinExistence type="predicted"/>
<feature type="compositionally biased region" description="Basic and acidic residues" evidence="2">
    <location>
        <begin position="508"/>
        <end position="520"/>
    </location>
</feature>
<feature type="compositionally biased region" description="Polar residues" evidence="2">
    <location>
        <begin position="536"/>
        <end position="546"/>
    </location>
</feature>
<feature type="region of interest" description="Disordered" evidence="2">
    <location>
        <begin position="953"/>
        <end position="1005"/>
    </location>
</feature>
<evidence type="ECO:0008006" key="6">
    <source>
        <dbReference type="Google" id="ProtNLM"/>
    </source>
</evidence>
<gene>
    <name evidence="4" type="ORF">EDS130_LOCUS3609</name>
</gene>
<feature type="compositionally biased region" description="Basic and acidic residues" evidence="2">
    <location>
        <begin position="346"/>
        <end position="357"/>
    </location>
</feature>
<dbReference type="Proteomes" id="UP000663852">
    <property type="component" value="Unassembled WGS sequence"/>
</dbReference>
<feature type="signal peptide" evidence="3">
    <location>
        <begin position="1"/>
        <end position="25"/>
    </location>
</feature>
<dbReference type="EMBL" id="CAJNOJ010000009">
    <property type="protein sequence ID" value="CAF0776618.1"/>
    <property type="molecule type" value="Genomic_DNA"/>
</dbReference>
<evidence type="ECO:0000313" key="4">
    <source>
        <dbReference type="EMBL" id="CAF0776618.1"/>
    </source>
</evidence>
<feature type="compositionally biased region" description="Polar residues" evidence="2">
    <location>
        <begin position="1180"/>
        <end position="1197"/>
    </location>
</feature>
<keyword evidence="1" id="KW-0175">Coiled coil</keyword>
<feature type="compositionally biased region" description="Polar residues" evidence="2">
    <location>
        <begin position="139"/>
        <end position="151"/>
    </location>
</feature>
<comment type="caution">
    <text evidence="4">The sequence shown here is derived from an EMBL/GenBank/DDBJ whole genome shotgun (WGS) entry which is preliminary data.</text>
</comment>
<reference evidence="4" key="1">
    <citation type="submission" date="2021-02" db="EMBL/GenBank/DDBJ databases">
        <authorList>
            <person name="Nowell W R."/>
        </authorList>
    </citation>
    <scope>NUCLEOTIDE SEQUENCE</scope>
</reference>
<feature type="region of interest" description="Disordered" evidence="2">
    <location>
        <begin position="139"/>
        <end position="178"/>
    </location>
</feature>
<keyword evidence="3" id="KW-0732">Signal</keyword>
<feature type="compositionally biased region" description="Basic and acidic residues" evidence="2">
    <location>
        <begin position="372"/>
        <end position="381"/>
    </location>
</feature>
<feature type="region of interest" description="Disordered" evidence="2">
    <location>
        <begin position="239"/>
        <end position="546"/>
    </location>
</feature>
<feature type="compositionally biased region" description="Basic residues" evidence="2">
    <location>
        <begin position="424"/>
        <end position="435"/>
    </location>
</feature>
<feature type="region of interest" description="Disordered" evidence="2">
    <location>
        <begin position="1153"/>
        <end position="1233"/>
    </location>
</feature>